<evidence type="ECO:0000313" key="1">
    <source>
        <dbReference type="EMBL" id="KAJ8644506.1"/>
    </source>
</evidence>
<keyword evidence="2" id="KW-1185">Reference proteome</keyword>
<name>A0ACC2MFW5_PERAE</name>
<proteinExistence type="predicted"/>
<protein>
    <submittedName>
        <fullName evidence="1">Uncharacterized protein</fullName>
    </submittedName>
</protein>
<gene>
    <name evidence="1" type="ORF">MRB53_006254</name>
</gene>
<comment type="caution">
    <text evidence="1">The sequence shown here is derived from an EMBL/GenBank/DDBJ whole genome shotgun (WGS) entry which is preliminary data.</text>
</comment>
<dbReference type="EMBL" id="CM056810">
    <property type="protein sequence ID" value="KAJ8644506.1"/>
    <property type="molecule type" value="Genomic_DNA"/>
</dbReference>
<organism evidence="1 2">
    <name type="scientific">Persea americana</name>
    <name type="common">Avocado</name>
    <dbReference type="NCBI Taxonomy" id="3435"/>
    <lineage>
        <taxon>Eukaryota</taxon>
        <taxon>Viridiplantae</taxon>
        <taxon>Streptophyta</taxon>
        <taxon>Embryophyta</taxon>
        <taxon>Tracheophyta</taxon>
        <taxon>Spermatophyta</taxon>
        <taxon>Magnoliopsida</taxon>
        <taxon>Magnoliidae</taxon>
        <taxon>Laurales</taxon>
        <taxon>Lauraceae</taxon>
        <taxon>Persea</taxon>
    </lineage>
</organism>
<accession>A0ACC2MFW5</accession>
<evidence type="ECO:0000313" key="2">
    <source>
        <dbReference type="Proteomes" id="UP001234297"/>
    </source>
</evidence>
<reference evidence="1 2" key="1">
    <citation type="journal article" date="2022" name="Hortic Res">
        <title>A haplotype resolved chromosomal level avocado genome allows analysis of novel avocado genes.</title>
        <authorList>
            <person name="Nath O."/>
            <person name="Fletcher S.J."/>
            <person name="Hayward A."/>
            <person name="Shaw L.M."/>
            <person name="Masouleh A.K."/>
            <person name="Furtado A."/>
            <person name="Henry R.J."/>
            <person name="Mitter N."/>
        </authorList>
    </citation>
    <scope>NUCLEOTIDE SEQUENCE [LARGE SCALE GENOMIC DNA]</scope>
    <source>
        <strain evidence="2">cv. Hass</strain>
    </source>
</reference>
<dbReference type="Proteomes" id="UP001234297">
    <property type="component" value="Chromosome 2"/>
</dbReference>
<sequence length="94" mass="10534">MVAKPLNRDSFEQAIGIMPFYCQSSFQWPCVVDNPSTWHFQPSPGVSRGLRSKQPKPLQTRRRKSIQEEACGHMETVPVTTGEGNARATKTMAL</sequence>